<feature type="signal peptide" evidence="11">
    <location>
        <begin position="1"/>
        <end position="18"/>
    </location>
</feature>
<evidence type="ECO:0000256" key="7">
    <source>
        <dbReference type="ARBA" id="ARBA00022989"/>
    </source>
</evidence>
<keyword evidence="5 11" id="KW-0732">Signal</keyword>
<dbReference type="PANTHER" id="PTHR28285:SF1">
    <property type="entry name" value="PROTEIN BIG1"/>
    <property type="match status" value="1"/>
</dbReference>
<keyword evidence="4 10" id="KW-0812">Transmembrane</keyword>
<reference evidence="13 14" key="1">
    <citation type="journal article" date="2024" name="Commun. Biol.">
        <title>Comparative genomic analysis of thermophilic fungi reveals convergent evolutionary adaptations and gene losses.</title>
        <authorList>
            <person name="Steindorff A.S."/>
            <person name="Aguilar-Pontes M.V."/>
            <person name="Robinson A.J."/>
            <person name="Andreopoulos B."/>
            <person name="LaButti K."/>
            <person name="Kuo A."/>
            <person name="Mondo S."/>
            <person name="Riley R."/>
            <person name="Otillar R."/>
            <person name="Haridas S."/>
            <person name="Lipzen A."/>
            <person name="Grimwood J."/>
            <person name="Schmutz J."/>
            <person name="Clum A."/>
            <person name="Reid I.D."/>
            <person name="Moisan M.C."/>
            <person name="Butler G."/>
            <person name="Nguyen T.T.M."/>
            <person name="Dewar K."/>
            <person name="Conant G."/>
            <person name="Drula E."/>
            <person name="Henrissat B."/>
            <person name="Hansel C."/>
            <person name="Singer S."/>
            <person name="Hutchinson M.I."/>
            <person name="de Vries R.P."/>
            <person name="Natvig D.O."/>
            <person name="Powell A.J."/>
            <person name="Tsang A."/>
            <person name="Grigoriev I.V."/>
        </authorList>
    </citation>
    <scope>NUCLEOTIDE SEQUENCE [LARGE SCALE GENOMIC DNA]</scope>
    <source>
        <strain evidence="13 14">ATCC 24622</strain>
    </source>
</reference>
<evidence type="ECO:0000256" key="5">
    <source>
        <dbReference type="ARBA" id="ARBA00022729"/>
    </source>
</evidence>
<evidence type="ECO:0000256" key="9">
    <source>
        <dbReference type="ARBA" id="ARBA00023316"/>
    </source>
</evidence>
<feature type="domain" description="V-type proton ATPase subunit S1/VOA1 transmembrane" evidence="12">
    <location>
        <begin position="236"/>
        <end position="275"/>
    </location>
</feature>
<dbReference type="Pfam" id="PF20520">
    <property type="entry name" value="Ac45-VOA1_TM"/>
    <property type="match status" value="1"/>
</dbReference>
<evidence type="ECO:0000313" key="13">
    <source>
        <dbReference type="EMBL" id="KAL1855764.1"/>
    </source>
</evidence>
<evidence type="ECO:0000256" key="8">
    <source>
        <dbReference type="ARBA" id="ARBA00023136"/>
    </source>
</evidence>
<accession>A0ABR3W8E6</accession>
<comment type="similarity">
    <text evidence="2">Belongs to the BIG1 family.</text>
</comment>
<keyword evidence="9" id="KW-0961">Cell wall biogenesis/degradation</keyword>
<evidence type="ECO:0000256" key="4">
    <source>
        <dbReference type="ARBA" id="ARBA00022692"/>
    </source>
</evidence>
<evidence type="ECO:0000256" key="3">
    <source>
        <dbReference type="ARBA" id="ARBA00022089"/>
    </source>
</evidence>
<keyword evidence="14" id="KW-1185">Reference proteome</keyword>
<evidence type="ECO:0000256" key="6">
    <source>
        <dbReference type="ARBA" id="ARBA00022824"/>
    </source>
</evidence>
<dbReference type="PANTHER" id="PTHR28285">
    <property type="entry name" value="PROTEIN BIG1"/>
    <property type="match status" value="1"/>
</dbReference>
<keyword evidence="8 10" id="KW-0472">Membrane</keyword>
<keyword evidence="6" id="KW-0256">Endoplasmic reticulum</keyword>
<proteinExistence type="inferred from homology"/>
<feature type="transmembrane region" description="Helical" evidence="10">
    <location>
        <begin position="237"/>
        <end position="260"/>
    </location>
</feature>
<dbReference type="Proteomes" id="UP001586593">
    <property type="component" value="Unassembled WGS sequence"/>
</dbReference>
<evidence type="ECO:0000256" key="10">
    <source>
        <dbReference type="SAM" id="Phobius"/>
    </source>
</evidence>
<organism evidence="13 14">
    <name type="scientific">Phialemonium thermophilum</name>
    <dbReference type="NCBI Taxonomy" id="223376"/>
    <lineage>
        <taxon>Eukaryota</taxon>
        <taxon>Fungi</taxon>
        <taxon>Dikarya</taxon>
        <taxon>Ascomycota</taxon>
        <taxon>Pezizomycotina</taxon>
        <taxon>Sordariomycetes</taxon>
        <taxon>Sordariomycetidae</taxon>
        <taxon>Cephalothecales</taxon>
        <taxon>Cephalothecaceae</taxon>
        <taxon>Phialemonium</taxon>
    </lineage>
</organism>
<name>A0ABR3W8E6_9PEZI</name>
<gene>
    <name evidence="13" type="ORF">VTK73DRAFT_8476</name>
</gene>
<dbReference type="InterPro" id="IPR046756">
    <property type="entry name" value="VAS1/VOA1_TM"/>
</dbReference>
<evidence type="ECO:0000313" key="14">
    <source>
        <dbReference type="Proteomes" id="UP001586593"/>
    </source>
</evidence>
<evidence type="ECO:0000256" key="11">
    <source>
        <dbReference type="SAM" id="SignalP"/>
    </source>
</evidence>
<dbReference type="EMBL" id="JAZHXJ010000616">
    <property type="protein sequence ID" value="KAL1855764.1"/>
    <property type="molecule type" value="Genomic_DNA"/>
</dbReference>
<dbReference type="InterPro" id="IPR037654">
    <property type="entry name" value="Big1"/>
</dbReference>
<comment type="caution">
    <text evidence="13">The sequence shown here is derived from an EMBL/GenBank/DDBJ whole genome shotgun (WGS) entry which is preliminary data.</text>
</comment>
<comment type="subcellular location">
    <subcellularLocation>
        <location evidence="1">Endoplasmic reticulum membrane</location>
        <topology evidence="1">Single-pass type I membrane protein</topology>
    </subcellularLocation>
</comment>
<sequence>MRLSLASIAIACVAEAQAFSDSSPFILFSTAEFSAPSENAQLQTRASVLRSVTDILSSCPTDRYLLASQPGAHAVDIRDEQSSCSMPNLCRAIASERVHGRYGVAEVVTSSGAEHDGNPQVAGFQSLADSIQSACQSRGKSVGVDEVKLAPLSGSVDSVKRRETRANNDYELGKFLDALDGDYTVILYSEPSGPLVYEPSFQEPVHMDLKRQLDPLVLRSRADSLPDNRPLFEKYQFFTPGIFMALIVAAVMLSILGVGLKAVASLQVSYGAFDKEMGPAAQKKQL</sequence>
<evidence type="ECO:0000256" key="2">
    <source>
        <dbReference type="ARBA" id="ARBA00008203"/>
    </source>
</evidence>
<keyword evidence="7 10" id="KW-1133">Transmembrane helix</keyword>
<evidence type="ECO:0000256" key="1">
    <source>
        <dbReference type="ARBA" id="ARBA00004115"/>
    </source>
</evidence>
<feature type="chain" id="PRO_5046031419" description="Protein BIG1" evidence="11">
    <location>
        <begin position="19"/>
        <end position="286"/>
    </location>
</feature>
<evidence type="ECO:0000259" key="12">
    <source>
        <dbReference type="Pfam" id="PF20520"/>
    </source>
</evidence>
<protein>
    <recommendedName>
        <fullName evidence="3">Protein BIG1</fullName>
    </recommendedName>
</protein>